<evidence type="ECO:0000256" key="3">
    <source>
        <dbReference type="ARBA" id="ARBA00023002"/>
    </source>
</evidence>
<dbReference type="PANTHER" id="PTHR16557">
    <property type="entry name" value="ALKYLATED DNA REPAIR PROTEIN ALKB-RELATED"/>
    <property type="match status" value="1"/>
</dbReference>
<sequence length="434" mass="48324">MAIVESHPAFRLAEKHFKNRSTTALPALRGLPPSLCLPLLDLARPAEEDEDSVWRAGWWSNVYSSEVPKISKSRKRRNSRAVSNEPARGERPELELEGMKRVFLADGKVGFVVAEGCVLVPGYLDAEGQKSFLLAALADYTLPPNPKSLDTHYSLPPSLFDTYATTPDLLISPKHLELDDSERSALSQAAEVKRGPRTLIETAPASKLGYEEVKRRNATWTGDDMSLKLGSKTAEALMKELRWANLGRVYQWSTKTYDFSARGDIAFPKDLENVCRRIVSDTPWHEVYASVQEDAVPKFSTWAEDYKPDTGIVNYYQTKDTLMAHVDRSELDPARPLVSISLGHSAIFLLGTDSREDPPRPLILRSGDVLIMSGRGRQAYHGVPRIMEGTLAPHFVEAHGDSTAMRAAKRWVANARININARQVFPPGFTINDA</sequence>
<evidence type="ECO:0000256" key="5">
    <source>
        <dbReference type="PIRSR" id="PIRSR604574-2"/>
    </source>
</evidence>
<dbReference type="Pfam" id="PF13532">
    <property type="entry name" value="2OG-FeII_Oxy_2"/>
    <property type="match status" value="1"/>
</dbReference>
<dbReference type="Gene3D" id="2.60.120.590">
    <property type="entry name" value="Alpha-ketoglutarate-dependent dioxygenase AlkB-like"/>
    <property type="match status" value="1"/>
</dbReference>
<organism evidence="7 8">
    <name type="scientific">Vanrija humicola</name>
    <name type="common">Yeast</name>
    <name type="synonym">Cryptococcus humicola</name>
    <dbReference type="NCBI Taxonomy" id="5417"/>
    <lineage>
        <taxon>Eukaryota</taxon>
        <taxon>Fungi</taxon>
        <taxon>Dikarya</taxon>
        <taxon>Basidiomycota</taxon>
        <taxon>Agaricomycotina</taxon>
        <taxon>Tremellomycetes</taxon>
        <taxon>Trichosporonales</taxon>
        <taxon>Trichosporonaceae</taxon>
        <taxon>Vanrija</taxon>
    </lineage>
</organism>
<feature type="binding site" evidence="5">
    <location>
        <position position="325"/>
    </location>
    <ligand>
        <name>Fe cation</name>
        <dbReference type="ChEBI" id="CHEBI:24875"/>
        <note>catalytic</note>
    </ligand>
</feature>
<keyword evidence="1 5" id="KW-0479">Metal-binding</keyword>
<evidence type="ECO:0000259" key="6">
    <source>
        <dbReference type="PROSITE" id="PS51471"/>
    </source>
</evidence>
<keyword evidence="3" id="KW-0560">Oxidoreductase</keyword>
<feature type="binding site" evidence="5">
    <location>
        <position position="381"/>
    </location>
    <ligand>
        <name>Fe cation</name>
        <dbReference type="ChEBI" id="CHEBI:24875"/>
        <note>catalytic</note>
    </ligand>
</feature>
<dbReference type="InterPro" id="IPR037151">
    <property type="entry name" value="AlkB-like_sf"/>
</dbReference>
<dbReference type="GO" id="GO:0046872">
    <property type="term" value="F:metal ion binding"/>
    <property type="evidence" value="ECO:0007669"/>
    <property type="project" value="UniProtKB-KW"/>
</dbReference>
<dbReference type="InterPro" id="IPR027450">
    <property type="entry name" value="AlkB-like"/>
</dbReference>
<dbReference type="AlphaFoldDB" id="A0A7D8ZAL9"/>
<feature type="binding site" evidence="5">
    <location>
        <position position="327"/>
    </location>
    <ligand>
        <name>Fe cation</name>
        <dbReference type="ChEBI" id="CHEBI:24875"/>
        <note>catalytic</note>
    </ligand>
</feature>
<dbReference type="EMBL" id="QKWK01000004">
    <property type="protein sequence ID" value="TXT10902.1"/>
    <property type="molecule type" value="Genomic_DNA"/>
</dbReference>
<dbReference type="PANTHER" id="PTHR16557:SF2">
    <property type="entry name" value="NUCLEIC ACID DIOXYGENASE ALKBH1"/>
    <property type="match status" value="1"/>
</dbReference>
<keyword evidence="2" id="KW-0223">Dioxygenase</keyword>
<dbReference type="GO" id="GO:0005634">
    <property type="term" value="C:nucleus"/>
    <property type="evidence" value="ECO:0007669"/>
    <property type="project" value="TreeGrafter"/>
</dbReference>
<dbReference type="InterPro" id="IPR004574">
    <property type="entry name" value="Alkb"/>
</dbReference>
<keyword evidence="8" id="KW-1185">Reference proteome</keyword>
<comment type="cofactor">
    <cofactor evidence="5">
        <name>Fe(2+)</name>
        <dbReference type="ChEBI" id="CHEBI:29033"/>
    </cofactor>
    <text evidence="5">Binds 1 Fe(2+) ion per subunit.</text>
</comment>
<dbReference type="OrthoDB" id="6614653at2759"/>
<dbReference type="GO" id="GO:0051213">
    <property type="term" value="F:dioxygenase activity"/>
    <property type="evidence" value="ECO:0007669"/>
    <property type="project" value="UniProtKB-KW"/>
</dbReference>
<name>A0A7D8ZAL9_VANHU</name>
<dbReference type="InterPro" id="IPR005123">
    <property type="entry name" value="Oxoglu/Fe-dep_dioxygenase_dom"/>
</dbReference>
<evidence type="ECO:0000313" key="8">
    <source>
        <dbReference type="Proteomes" id="UP000473826"/>
    </source>
</evidence>
<gene>
    <name evidence="7" type="ORF">VHUM_01653</name>
</gene>
<feature type="domain" description="Fe2OG dioxygenase" evidence="6">
    <location>
        <begin position="307"/>
        <end position="419"/>
    </location>
</feature>
<protein>
    <recommendedName>
        <fullName evidence="6">Fe2OG dioxygenase domain-containing protein</fullName>
    </recommendedName>
</protein>
<dbReference type="GO" id="GO:0005737">
    <property type="term" value="C:cytoplasm"/>
    <property type="evidence" value="ECO:0007669"/>
    <property type="project" value="TreeGrafter"/>
</dbReference>
<evidence type="ECO:0000256" key="1">
    <source>
        <dbReference type="ARBA" id="ARBA00022723"/>
    </source>
</evidence>
<keyword evidence="4 5" id="KW-0408">Iron</keyword>
<evidence type="ECO:0000256" key="2">
    <source>
        <dbReference type="ARBA" id="ARBA00022964"/>
    </source>
</evidence>
<proteinExistence type="predicted"/>
<dbReference type="PROSITE" id="PS51471">
    <property type="entry name" value="FE2OG_OXY"/>
    <property type="match status" value="1"/>
</dbReference>
<reference evidence="7 8" key="1">
    <citation type="journal article" date="2019" name="PLoS Genet.">
        <title>Convergent evolution of linked mating-type loci in basidiomycete fungi.</title>
        <authorList>
            <person name="Sun S."/>
            <person name="Coelho M.A."/>
            <person name="Heitman J."/>
            <person name="Nowrousian M."/>
        </authorList>
    </citation>
    <scope>NUCLEOTIDE SEQUENCE [LARGE SCALE GENOMIC DNA]</scope>
    <source>
        <strain evidence="7 8">CBS 4282</strain>
    </source>
</reference>
<evidence type="ECO:0000313" key="7">
    <source>
        <dbReference type="EMBL" id="TXT10902.1"/>
    </source>
</evidence>
<dbReference type="SUPFAM" id="SSF51197">
    <property type="entry name" value="Clavaminate synthase-like"/>
    <property type="match status" value="1"/>
</dbReference>
<comment type="caution">
    <text evidence="7">The sequence shown here is derived from an EMBL/GenBank/DDBJ whole genome shotgun (WGS) entry which is preliminary data.</text>
</comment>
<dbReference type="Proteomes" id="UP000473826">
    <property type="component" value="Unassembled WGS sequence"/>
</dbReference>
<accession>A0A7D8ZAL9</accession>
<evidence type="ECO:0000256" key="4">
    <source>
        <dbReference type="ARBA" id="ARBA00023004"/>
    </source>
</evidence>